<proteinExistence type="predicted"/>
<reference evidence="2" key="1">
    <citation type="submission" date="2023-02" db="EMBL/GenBank/DDBJ databases">
        <title>Actinokineospora globicatena NBRC 15670.</title>
        <authorList>
            <person name="Ichikawa N."/>
            <person name="Sato H."/>
            <person name="Tonouchi N."/>
        </authorList>
    </citation>
    <scope>NUCLEOTIDE SEQUENCE</scope>
    <source>
        <strain evidence="2">NBRC 15670</strain>
    </source>
</reference>
<dbReference type="Pfam" id="PF05729">
    <property type="entry name" value="NACHT"/>
    <property type="match status" value="1"/>
</dbReference>
<dbReference type="AlphaFoldDB" id="A0A9W6VBG6"/>
<keyword evidence="3" id="KW-1185">Reference proteome</keyword>
<dbReference type="PANTHER" id="PTHR46844:SF1">
    <property type="entry name" value="SLR5058 PROTEIN"/>
    <property type="match status" value="1"/>
</dbReference>
<evidence type="ECO:0000313" key="3">
    <source>
        <dbReference type="Proteomes" id="UP001165042"/>
    </source>
</evidence>
<dbReference type="PANTHER" id="PTHR46844">
    <property type="entry name" value="SLR5058 PROTEIN"/>
    <property type="match status" value="1"/>
</dbReference>
<gene>
    <name evidence="2" type="ORF">Aglo03_60980</name>
</gene>
<dbReference type="InterPro" id="IPR027417">
    <property type="entry name" value="P-loop_NTPase"/>
</dbReference>
<sequence length="820" mass="91265">MSVLATAIGALALGVTVMIWRRTSRPVPSPSLTPDELFEQEYLARVRRGLRYVDLKGLQTASHSSLELDKVYVDVGLVRRAPHRVGTDVLAGLPEAVQGRWPLDHFLSSETPQVLAVLGGPGSGKTTLLRKTARAICDTGTPILLFLRDHLTEILRDASLPEIVTGTLARYDLADPHEWVARRLRSGRCVVMLDGLDEVARAEDRRSVSAWVERQITAFPDNDFVLTSRRQGFQDAPVDGAVVLQVRPFTPTQVREFVHGWYRAVAGTITQDAEERAAEEAEDLLTRLDSAPALGDLTVNPLLLTMIATVHQFRGALPGSRADLYREICEVMLWHRDEAKKLVAVGNNRHKMVLLRSLAYLMMTNGVRQLPREVLLAEFDRLLRRLSTPLDAEGHLARIVSDGMLVEWERDQFAFAHLTFQEYLAAAYIREKNLIDTLYNAVDDDWWRETTLLYVAGSDADPVVEACLTSRTSAALGLALDCVAEGVELDERLRSELDSVVDAAANDPELRGKVVQAMMARHARSVVRTESGVLVCRNPVPAALYRLLQASPGVKGTGDEPARGMDALDALEFVESLWRTFSSPYRFRLAQAADLDDPAVLPIVKSLSVWIVDTRAHTLVPWSHGPGPRLVTLDEVLDAAREDLRPDRMRALMRWSTTDISAHRAGIGNLLTTFFPEQYESEQGDGAEATALMRLVWEQLLQQARETTWHPEPIGDVGTVVPQLYDTGHKLQPWSIATLKLLQDMVSDWDTTGSLSPSRARRVRMMALMVATDVDKPAVLYRLAAAATLWDQWRSGERERSEVIILAADAPESLSARRPR</sequence>
<dbReference type="PROSITE" id="PS50837">
    <property type="entry name" value="NACHT"/>
    <property type="match status" value="1"/>
</dbReference>
<organism evidence="2 3">
    <name type="scientific">Actinokineospora globicatena</name>
    <dbReference type="NCBI Taxonomy" id="103729"/>
    <lineage>
        <taxon>Bacteria</taxon>
        <taxon>Bacillati</taxon>
        <taxon>Actinomycetota</taxon>
        <taxon>Actinomycetes</taxon>
        <taxon>Pseudonocardiales</taxon>
        <taxon>Pseudonocardiaceae</taxon>
        <taxon>Actinokineospora</taxon>
    </lineage>
</organism>
<evidence type="ECO:0000259" key="1">
    <source>
        <dbReference type="PROSITE" id="PS50837"/>
    </source>
</evidence>
<evidence type="ECO:0000313" key="2">
    <source>
        <dbReference type="EMBL" id="GLW95282.1"/>
    </source>
</evidence>
<dbReference type="Proteomes" id="UP001165042">
    <property type="component" value="Unassembled WGS sequence"/>
</dbReference>
<protein>
    <recommendedName>
        <fullName evidence="1">NACHT domain-containing protein</fullName>
    </recommendedName>
</protein>
<dbReference type="Gene3D" id="3.40.50.300">
    <property type="entry name" value="P-loop containing nucleotide triphosphate hydrolases"/>
    <property type="match status" value="1"/>
</dbReference>
<accession>A0A9W6VBG6</accession>
<dbReference type="EMBL" id="BSSD01000013">
    <property type="protein sequence ID" value="GLW95282.1"/>
    <property type="molecule type" value="Genomic_DNA"/>
</dbReference>
<dbReference type="SUPFAM" id="SSF52540">
    <property type="entry name" value="P-loop containing nucleoside triphosphate hydrolases"/>
    <property type="match status" value="1"/>
</dbReference>
<name>A0A9W6VBG6_9PSEU</name>
<comment type="caution">
    <text evidence="2">The sequence shown here is derived from an EMBL/GenBank/DDBJ whole genome shotgun (WGS) entry which is preliminary data.</text>
</comment>
<feature type="domain" description="NACHT" evidence="1">
    <location>
        <begin position="113"/>
        <end position="229"/>
    </location>
</feature>
<dbReference type="InterPro" id="IPR007111">
    <property type="entry name" value="NACHT_NTPase"/>
</dbReference>